<dbReference type="AlphaFoldDB" id="A0A0E9UH62"/>
<protein>
    <submittedName>
        <fullName evidence="1">Uncharacterized protein</fullName>
    </submittedName>
</protein>
<dbReference type="EMBL" id="GBXM01043455">
    <property type="protein sequence ID" value="JAH65122.1"/>
    <property type="molecule type" value="Transcribed_RNA"/>
</dbReference>
<sequence>MDGPSPIVVLLAAVVPRL</sequence>
<reference evidence="1" key="1">
    <citation type="submission" date="2014-11" db="EMBL/GenBank/DDBJ databases">
        <authorList>
            <person name="Amaro Gonzalez C."/>
        </authorList>
    </citation>
    <scope>NUCLEOTIDE SEQUENCE</scope>
</reference>
<accession>A0A0E9UH62</accession>
<evidence type="ECO:0000313" key="1">
    <source>
        <dbReference type="EMBL" id="JAH65122.1"/>
    </source>
</evidence>
<organism evidence="1">
    <name type="scientific">Anguilla anguilla</name>
    <name type="common">European freshwater eel</name>
    <name type="synonym">Muraena anguilla</name>
    <dbReference type="NCBI Taxonomy" id="7936"/>
    <lineage>
        <taxon>Eukaryota</taxon>
        <taxon>Metazoa</taxon>
        <taxon>Chordata</taxon>
        <taxon>Craniata</taxon>
        <taxon>Vertebrata</taxon>
        <taxon>Euteleostomi</taxon>
        <taxon>Actinopterygii</taxon>
        <taxon>Neopterygii</taxon>
        <taxon>Teleostei</taxon>
        <taxon>Anguilliformes</taxon>
        <taxon>Anguillidae</taxon>
        <taxon>Anguilla</taxon>
    </lineage>
</organism>
<reference evidence="1" key="2">
    <citation type="journal article" date="2015" name="Fish Shellfish Immunol.">
        <title>Early steps in the European eel (Anguilla anguilla)-Vibrio vulnificus interaction in the gills: Role of the RtxA13 toxin.</title>
        <authorList>
            <person name="Callol A."/>
            <person name="Pajuelo D."/>
            <person name="Ebbesson L."/>
            <person name="Teles M."/>
            <person name="MacKenzie S."/>
            <person name="Amaro C."/>
        </authorList>
    </citation>
    <scope>NUCLEOTIDE SEQUENCE</scope>
</reference>
<proteinExistence type="predicted"/>
<name>A0A0E9UH62_ANGAN</name>